<dbReference type="SUPFAM" id="SSF81383">
    <property type="entry name" value="F-box domain"/>
    <property type="match status" value="1"/>
</dbReference>
<protein>
    <recommendedName>
        <fullName evidence="1">F-box domain-containing protein</fullName>
    </recommendedName>
</protein>
<feature type="domain" description="F-box" evidence="1">
    <location>
        <begin position="1"/>
        <end position="46"/>
    </location>
</feature>
<comment type="caution">
    <text evidence="2">The sequence shown here is derived from an EMBL/GenBank/DDBJ whole genome shotgun (WGS) entry which is preliminary data.</text>
</comment>
<dbReference type="Gene3D" id="1.20.1280.50">
    <property type="match status" value="1"/>
</dbReference>
<gene>
    <name evidence="2" type="ORF">TWF694_007339</name>
</gene>
<dbReference type="CDD" id="cd09917">
    <property type="entry name" value="F-box_SF"/>
    <property type="match status" value="1"/>
</dbReference>
<organism evidence="2 3">
    <name type="scientific">Orbilia ellipsospora</name>
    <dbReference type="NCBI Taxonomy" id="2528407"/>
    <lineage>
        <taxon>Eukaryota</taxon>
        <taxon>Fungi</taxon>
        <taxon>Dikarya</taxon>
        <taxon>Ascomycota</taxon>
        <taxon>Pezizomycotina</taxon>
        <taxon>Orbiliomycetes</taxon>
        <taxon>Orbiliales</taxon>
        <taxon>Orbiliaceae</taxon>
        <taxon>Orbilia</taxon>
    </lineage>
</organism>
<accession>A0AAV9XHI4</accession>
<dbReference type="InterPro" id="IPR001810">
    <property type="entry name" value="F-box_dom"/>
</dbReference>
<evidence type="ECO:0000313" key="2">
    <source>
        <dbReference type="EMBL" id="KAK6541532.1"/>
    </source>
</evidence>
<reference evidence="2 3" key="1">
    <citation type="submission" date="2019-10" db="EMBL/GenBank/DDBJ databases">
        <authorList>
            <person name="Palmer J.M."/>
        </authorList>
    </citation>
    <scope>NUCLEOTIDE SEQUENCE [LARGE SCALE GENOMIC DNA]</scope>
    <source>
        <strain evidence="2 3">TWF694</strain>
    </source>
</reference>
<name>A0AAV9XHI4_9PEZI</name>
<evidence type="ECO:0000259" key="1">
    <source>
        <dbReference type="PROSITE" id="PS50181"/>
    </source>
</evidence>
<dbReference type="PROSITE" id="PS50181">
    <property type="entry name" value="FBOX"/>
    <property type="match status" value="1"/>
</dbReference>
<dbReference type="EMBL" id="JAVHJO010000003">
    <property type="protein sequence ID" value="KAK6541532.1"/>
    <property type="molecule type" value="Genomic_DNA"/>
</dbReference>
<dbReference type="Proteomes" id="UP001365542">
    <property type="component" value="Unassembled WGS sequence"/>
</dbReference>
<dbReference type="Pfam" id="PF12937">
    <property type="entry name" value="F-box-like"/>
    <property type="match status" value="1"/>
</dbReference>
<evidence type="ECO:0000313" key="3">
    <source>
        <dbReference type="Proteomes" id="UP001365542"/>
    </source>
</evidence>
<dbReference type="AlphaFoldDB" id="A0AAV9XHI4"/>
<keyword evidence="3" id="KW-1185">Reference proteome</keyword>
<sequence length="400" mass="45938">MKDLLTLPPELYLEIASYLSPQDICSLSQCSKTYREFLAPQMFDSLRVTHCRLKQLQKFQHISNLCRYVRHLKFTDSQTPKQLSKSAVTPYRLYFSTISHFTNLTSLAFTYKIIPRIEHALFNAILSTLTDCKFHTNIKTLKFTTKLATNTLGQCPPSAGDLHYLGVDSVWEGSGNINVIDLTPEKATITTGCWAWDSDCCSRIQSSTGTCIYTFSSRAAKSLRILHLKVKEVIGKTRMSMFGTGSRKDVTPMMYENVTEVQITMHGFTRSHLWDIARRFPKLQKLRINEQRWGKAFEGTEDYLYTDIVGMKHLREVTLPWTTVVGDAHKYESWKTLERDIGWWVKAGCDNLKKVVFRKDVSFLQELENREVVEWKILRGVRQAGDVVLSRVGSTSLETM</sequence>
<proteinExistence type="predicted"/>
<dbReference type="InterPro" id="IPR036047">
    <property type="entry name" value="F-box-like_dom_sf"/>
</dbReference>